<evidence type="ECO:0000313" key="1">
    <source>
        <dbReference type="EMBL" id="KAH7926838.1"/>
    </source>
</evidence>
<dbReference type="EMBL" id="MU266376">
    <property type="protein sequence ID" value="KAH7926838.1"/>
    <property type="molecule type" value="Genomic_DNA"/>
</dbReference>
<proteinExistence type="predicted"/>
<organism evidence="1 2">
    <name type="scientific">Leucogyrophana mollusca</name>
    <dbReference type="NCBI Taxonomy" id="85980"/>
    <lineage>
        <taxon>Eukaryota</taxon>
        <taxon>Fungi</taxon>
        <taxon>Dikarya</taxon>
        <taxon>Basidiomycota</taxon>
        <taxon>Agaricomycotina</taxon>
        <taxon>Agaricomycetes</taxon>
        <taxon>Agaricomycetidae</taxon>
        <taxon>Boletales</taxon>
        <taxon>Boletales incertae sedis</taxon>
        <taxon>Leucogyrophana</taxon>
    </lineage>
</organism>
<sequence length="765" mass="80230">MPYTSPDAARRPRSKTTSFTEERGPGAFATLGALPRRAPSSSSSAAKFHIRSDDDDESSSPESPVDERPRPNLKLDTLQPPATVPFPRSSSPSSPLAQPPCSSPRPLLSRGNSTPILLSNGKPLKSSLKSSCSSPSITSTSSTSASPPQSQSPTPTNHLHLRARSEPTTPTPKNVHFPDRDDNLTTVRLFNRTAKPAALSSPLGDDTETETENPPDHNDRFPFPVLPAPPTFEIDPAASSPVPAQRPSPHAHVHIESLVLGAGALGRCRQQPHLAGTLLVRNLAYEKHVAVRFTLDDWQTVSEVSARHVVSLNALPDALAHPSATPTASSSSHSPSSSQRWDRFAFTIRLEDYAHALGSRVLWLVARFRVDYTYPGALDPHPRPSPLRDTPGPGGEWWDNNQGGNYRVGFRVASDSGAGNGVGGTGRQRREAARSSPGAFPPLHDTVMLINQLHTDPLITNTPPPQTLREHALGLFVPSAPFTTSPPQSPPQATRSSPPSSPPGASPTLRAGRLSLLNYAPPAHAHSHSPVSVPTHHVELSPTHHHHPPQPHSPHYRYQNEEDAHSDAEDADSPASSTLSTPSASPSTVPRVIIGGQPASAYPYTVPPPSPSAYTIPGAARVQDWEWSAASGGLKTNFSGLRVRTNGNGHGTNGNGGENKSRGLKPPGRTSPPSGSPTIPGSGSPPHSGSPSPPHSGSPSPPHSPPNTGPGPGTTSAFGLGSGLPGGTTTSESLYKAFVTQWCFAQGPTAPGAGGGVGLEGGVLA</sequence>
<accession>A0ACB8BNR6</accession>
<protein>
    <submittedName>
        <fullName evidence="1">Uncharacterized protein</fullName>
    </submittedName>
</protein>
<keyword evidence="2" id="KW-1185">Reference proteome</keyword>
<comment type="caution">
    <text evidence="1">The sequence shown here is derived from an EMBL/GenBank/DDBJ whole genome shotgun (WGS) entry which is preliminary data.</text>
</comment>
<dbReference type="Proteomes" id="UP000790709">
    <property type="component" value="Unassembled WGS sequence"/>
</dbReference>
<name>A0ACB8BNR6_9AGAM</name>
<gene>
    <name evidence="1" type="ORF">BV22DRAFT_323970</name>
</gene>
<reference evidence="1" key="1">
    <citation type="journal article" date="2021" name="New Phytol.">
        <title>Evolutionary innovations through gain and loss of genes in the ectomycorrhizal Boletales.</title>
        <authorList>
            <person name="Wu G."/>
            <person name="Miyauchi S."/>
            <person name="Morin E."/>
            <person name="Kuo A."/>
            <person name="Drula E."/>
            <person name="Varga T."/>
            <person name="Kohler A."/>
            <person name="Feng B."/>
            <person name="Cao Y."/>
            <person name="Lipzen A."/>
            <person name="Daum C."/>
            <person name="Hundley H."/>
            <person name="Pangilinan J."/>
            <person name="Johnson J."/>
            <person name="Barry K."/>
            <person name="LaButti K."/>
            <person name="Ng V."/>
            <person name="Ahrendt S."/>
            <person name="Min B."/>
            <person name="Choi I.G."/>
            <person name="Park H."/>
            <person name="Plett J.M."/>
            <person name="Magnuson J."/>
            <person name="Spatafora J.W."/>
            <person name="Nagy L.G."/>
            <person name="Henrissat B."/>
            <person name="Grigoriev I.V."/>
            <person name="Yang Z.L."/>
            <person name="Xu J."/>
            <person name="Martin F.M."/>
        </authorList>
    </citation>
    <scope>NUCLEOTIDE SEQUENCE</scope>
    <source>
        <strain evidence="1">KUC20120723A-06</strain>
    </source>
</reference>
<evidence type="ECO:0000313" key="2">
    <source>
        <dbReference type="Proteomes" id="UP000790709"/>
    </source>
</evidence>